<accession>A0AAV3YLK6</accession>
<name>A0AAV3YLK6_9GAST</name>
<reference evidence="8 9" key="1">
    <citation type="journal article" date="2021" name="Elife">
        <title>Chloroplast acquisition without the gene transfer in kleptoplastic sea slugs, Plakobranchus ocellatus.</title>
        <authorList>
            <person name="Maeda T."/>
            <person name="Takahashi S."/>
            <person name="Yoshida T."/>
            <person name="Shimamura S."/>
            <person name="Takaki Y."/>
            <person name="Nagai Y."/>
            <person name="Toyoda A."/>
            <person name="Suzuki Y."/>
            <person name="Arimoto A."/>
            <person name="Ishii H."/>
            <person name="Satoh N."/>
            <person name="Nishiyama T."/>
            <person name="Hasebe M."/>
            <person name="Maruyama T."/>
            <person name="Minagawa J."/>
            <person name="Obokata J."/>
            <person name="Shigenobu S."/>
        </authorList>
    </citation>
    <scope>NUCLEOTIDE SEQUENCE [LARGE SCALE GENOMIC DNA]</scope>
</reference>
<evidence type="ECO:0000256" key="3">
    <source>
        <dbReference type="ARBA" id="ARBA00023002"/>
    </source>
</evidence>
<evidence type="ECO:0000256" key="1">
    <source>
        <dbReference type="ARBA" id="ARBA00010609"/>
    </source>
</evidence>
<evidence type="ECO:0000313" key="8">
    <source>
        <dbReference type="EMBL" id="GFN83923.1"/>
    </source>
</evidence>
<comment type="caution">
    <text evidence="8">The sequence shown here is derived from an EMBL/GenBank/DDBJ whole genome shotgun (WGS) entry which is preliminary data.</text>
</comment>
<dbReference type="InterPro" id="IPR011706">
    <property type="entry name" value="Cu-oxidase_C"/>
</dbReference>
<dbReference type="CDD" id="cd13858">
    <property type="entry name" value="CuRO_1_tcLCC2_insect_like"/>
    <property type="match status" value="1"/>
</dbReference>
<comment type="similarity">
    <text evidence="1">Belongs to the multicopper oxidase family.</text>
</comment>
<dbReference type="SUPFAM" id="SSF49503">
    <property type="entry name" value="Cupredoxins"/>
    <property type="match status" value="3"/>
</dbReference>
<dbReference type="GO" id="GO:0005507">
    <property type="term" value="F:copper ion binding"/>
    <property type="evidence" value="ECO:0007669"/>
    <property type="project" value="InterPro"/>
</dbReference>
<organism evidence="8 9">
    <name type="scientific">Plakobranchus ocellatus</name>
    <dbReference type="NCBI Taxonomy" id="259542"/>
    <lineage>
        <taxon>Eukaryota</taxon>
        <taxon>Metazoa</taxon>
        <taxon>Spiralia</taxon>
        <taxon>Lophotrochozoa</taxon>
        <taxon>Mollusca</taxon>
        <taxon>Gastropoda</taxon>
        <taxon>Heterobranchia</taxon>
        <taxon>Euthyneura</taxon>
        <taxon>Panpulmonata</taxon>
        <taxon>Sacoglossa</taxon>
        <taxon>Placobranchoidea</taxon>
        <taxon>Plakobranchidae</taxon>
        <taxon>Plakobranchus</taxon>
    </lineage>
</organism>
<gene>
    <name evidence="8" type="ORF">PoB_001042900</name>
</gene>
<feature type="domain" description="Plastocyanin-like" evidence="7">
    <location>
        <begin position="143"/>
        <end position="250"/>
    </location>
</feature>
<dbReference type="Pfam" id="PF00394">
    <property type="entry name" value="Cu-oxidase"/>
    <property type="match status" value="1"/>
</dbReference>
<keyword evidence="4" id="KW-0186">Copper</keyword>
<protein>
    <submittedName>
        <fullName evidence="8">Multicopper oxidase</fullName>
    </submittedName>
</protein>
<evidence type="ECO:0000259" key="5">
    <source>
        <dbReference type="Pfam" id="PF00394"/>
    </source>
</evidence>
<evidence type="ECO:0000256" key="2">
    <source>
        <dbReference type="ARBA" id="ARBA00022723"/>
    </source>
</evidence>
<dbReference type="GO" id="GO:0016491">
    <property type="term" value="F:oxidoreductase activity"/>
    <property type="evidence" value="ECO:0007669"/>
    <property type="project" value="UniProtKB-KW"/>
</dbReference>
<dbReference type="InterPro" id="IPR008972">
    <property type="entry name" value="Cupredoxin"/>
</dbReference>
<proteinExistence type="inferred from homology"/>
<dbReference type="GO" id="GO:0005886">
    <property type="term" value="C:plasma membrane"/>
    <property type="evidence" value="ECO:0007669"/>
    <property type="project" value="TreeGrafter"/>
</dbReference>
<feature type="domain" description="Plastocyanin-like" evidence="6">
    <location>
        <begin position="495"/>
        <end position="553"/>
    </location>
</feature>
<feature type="domain" description="Plastocyanin-like" evidence="5">
    <location>
        <begin position="269"/>
        <end position="422"/>
    </location>
</feature>
<dbReference type="Pfam" id="PF07731">
    <property type="entry name" value="Cu-oxidase_2"/>
    <property type="match status" value="1"/>
</dbReference>
<dbReference type="EMBL" id="BLXT01001270">
    <property type="protein sequence ID" value="GFN83923.1"/>
    <property type="molecule type" value="Genomic_DNA"/>
</dbReference>
<evidence type="ECO:0000259" key="7">
    <source>
        <dbReference type="Pfam" id="PF07732"/>
    </source>
</evidence>
<sequence length="561" mass="63468">MLLSSYASTGRVYVMVEPRSATTSSAWSLVPTAGSGSTVDRTLKRSPPTDQIQCHFEFSLLQKMLAWAPVLLLLCVYSIQADIYANPMDDYTDHPCKRPCDQMSPARLCKYQWRVESYWTLSKACFDCPFNKSDCFLPHCVSTDGVSRGITVVNRKLPGPSIEVCEGDTLEVEVYNDMQNSEGTSIHWHGILQQGTPFMDGVTLITQCPITSHSKFTYRFVARDPGTHYWHGHAGMQRADGLFGALVVRQAPLNEVHYTLYDYDLSEHVMIVNDWLVQNTLMGFVAHHHDDGHNNPALMLINGLGAHEKFTRGNEIYYTPRATFTVQGGKKYRFRVMGAAFMDCPIQISVDGHTMMMIASDGNPFEPFTADSFNIFAGERYDFVLYADKISSLRNYWIRARGLAQCQMQKAHQVALLKYAGAPDVDPPEPTDWDSSIRGGIKVDNLKFNHPDFYPLAYLERSKHLYTPQMNRISSVLPGSPPLSQYDDVLANQYCNEFTLQSRCDKDWCKCTHKLDVALEDLVELVVVGEGVTFNSNHPMHLHGFRFRILKLDKVNTSMML</sequence>
<dbReference type="PANTHER" id="PTHR11709">
    <property type="entry name" value="MULTI-COPPER OXIDASE"/>
    <property type="match status" value="1"/>
</dbReference>
<dbReference type="Gene3D" id="2.60.40.420">
    <property type="entry name" value="Cupredoxins - blue copper proteins"/>
    <property type="match status" value="3"/>
</dbReference>
<dbReference type="Pfam" id="PF07732">
    <property type="entry name" value="Cu-oxidase_3"/>
    <property type="match status" value="1"/>
</dbReference>
<evidence type="ECO:0000256" key="4">
    <source>
        <dbReference type="ARBA" id="ARBA00023008"/>
    </source>
</evidence>
<dbReference type="CDD" id="cd13884">
    <property type="entry name" value="CuRO_2_tcLCC_insect_like"/>
    <property type="match status" value="1"/>
</dbReference>
<dbReference type="FunFam" id="2.60.40.420:FF:000031">
    <property type="entry name" value="Laccase-2 isoform A"/>
    <property type="match status" value="1"/>
</dbReference>
<dbReference type="InterPro" id="IPR045087">
    <property type="entry name" value="Cu-oxidase_fam"/>
</dbReference>
<dbReference type="FunFam" id="2.60.40.420:FF:000045">
    <property type="entry name" value="Laccase 2"/>
    <property type="match status" value="1"/>
</dbReference>
<evidence type="ECO:0000259" key="6">
    <source>
        <dbReference type="Pfam" id="PF07731"/>
    </source>
</evidence>
<keyword evidence="3" id="KW-0560">Oxidoreductase</keyword>
<dbReference type="AlphaFoldDB" id="A0AAV3YLK6"/>
<dbReference type="Proteomes" id="UP000735302">
    <property type="component" value="Unassembled WGS sequence"/>
</dbReference>
<dbReference type="GO" id="GO:0006826">
    <property type="term" value="P:iron ion transport"/>
    <property type="evidence" value="ECO:0007669"/>
    <property type="project" value="TreeGrafter"/>
</dbReference>
<evidence type="ECO:0000313" key="9">
    <source>
        <dbReference type="Proteomes" id="UP000735302"/>
    </source>
</evidence>
<keyword evidence="9" id="KW-1185">Reference proteome</keyword>
<keyword evidence="2" id="KW-0479">Metal-binding</keyword>
<dbReference type="InterPro" id="IPR001117">
    <property type="entry name" value="Cu-oxidase_2nd"/>
</dbReference>
<dbReference type="InterPro" id="IPR011707">
    <property type="entry name" value="Cu-oxidase-like_N"/>
</dbReference>
<dbReference type="PANTHER" id="PTHR11709:SF394">
    <property type="entry name" value="FI03373P-RELATED"/>
    <property type="match status" value="1"/>
</dbReference>